<dbReference type="AlphaFoldDB" id="A0A9X6NJV0"/>
<feature type="signal peptide" evidence="2">
    <location>
        <begin position="1"/>
        <end position="18"/>
    </location>
</feature>
<evidence type="ECO:0000313" key="6">
    <source>
        <dbReference type="Proteomes" id="UP000192578"/>
    </source>
</evidence>
<feature type="domain" description="Out at first C-terminal" evidence="4">
    <location>
        <begin position="176"/>
        <end position="244"/>
    </location>
</feature>
<protein>
    <submittedName>
        <fullName evidence="5">Out at first protein</fullName>
    </submittedName>
</protein>
<dbReference type="OrthoDB" id="5947176at2759"/>
<evidence type="ECO:0000259" key="4">
    <source>
        <dbReference type="Pfam" id="PF22873"/>
    </source>
</evidence>
<dbReference type="PANTHER" id="PTHR13423:SF2">
    <property type="entry name" value="OUT AT FIRST PROTEIN HOMOLOG"/>
    <property type="match status" value="1"/>
</dbReference>
<dbReference type="InterPro" id="IPR053897">
    <property type="entry name" value="Oaf_C"/>
</dbReference>
<evidence type="ECO:0000256" key="1">
    <source>
        <dbReference type="ARBA" id="ARBA00005786"/>
    </source>
</evidence>
<gene>
    <name evidence="5" type="ORF">BV898_18357</name>
</gene>
<dbReference type="InterPro" id="IPR053894">
    <property type="entry name" value="OAF_N"/>
</dbReference>
<dbReference type="EMBL" id="MTYJ01000358">
    <property type="protein sequence ID" value="OWA53933.1"/>
    <property type="molecule type" value="Genomic_DNA"/>
</dbReference>
<accession>A0A9X6NJV0</accession>
<dbReference type="Pfam" id="PF22873">
    <property type="entry name" value="OAF_C"/>
    <property type="match status" value="1"/>
</dbReference>
<evidence type="ECO:0000259" key="3">
    <source>
        <dbReference type="Pfam" id="PF14941"/>
    </source>
</evidence>
<proteinExistence type="inferred from homology"/>
<feature type="chain" id="PRO_5040829816" evidence="2">
    <location>
        <begin position="19"/>
        <end position="336"/>
    </location>
</feature>
<dbReference type="Proteomes" id="UP000192578">
    <property type="component" value="Unassembled WGS sequence"/>
</dbReference>
<evidence type="ECO:0000256" key="2">
    <source>
        <dbReference type="SAM" id="SignalP"/>
    </source>
</evidence>
<dbReference type="PANTHER" id="PTHR13423">
    <property type="entry name" value="OUT AT FIRST"/>
    <property type="match status" value="1"/>
</dbReference>
<evidence type="ECO:0000313" key="5">
    <source>
        <dbReference type="EMBL" id="OWA53933.1"/>
    </source>
</evidence>
<dbReference type="InterPro" id="IPR026315">
    <property type="entry name" value="Oaf"/>
</dbReference>
<keyword evidence="6" id="KW-1185">Reference proteome</keyword>
<name>A0A9X6NJV0_HYPEX</name>
<keyword evidence="2" id="KW-0732">Signal</keyword>
<feature type="domain" description="Out at first protein BRICHOS-like" evidence="3">
    <location>
        <begin position="20"/>
        <end position="162"/>
    </location>
</feature>
<comment type="caution">
    <text evidence="5">The sequence shown here is derived from an EMBL/GenBank/DDBJ whole genome shotgun (WGS) entry which is preliminary data.</text>
</comment>
<comment type="similarity">
    <text evidence="1">Belongs to the OAF family.</text>
</comment>
<reference evidence="6" key="1">
    <citation type="submission" date="2017-01" db="EMBL/GenBank/DDBJ databases">
        <title>Comparative genomics of anhydrobiosis in the tardigrade Hypsibius dujardini.</title>
        <authorList>
            <person name="Yoshida Y."/>
            <person name="Koutsovoulos G."/>
            <person name="Laetsch D."/>
            <person name="Stevens L."/>
            <person name="Kumar S."/>
            <person name="Horikawa D."/>
            <person name="Ishino K."/>
            <person name="Komine S."/>
            <person name="Tomita M."/>
            <person name="Blaxter M."/>
            <person name="Arakawa K."/>
        </authorList>
    </citation>
    <scope>NUCLEOTIDE SEQUENCE [LARGE SCALE GENOMIC DNA]</scope>
    <source>
        <strain evidence="6">Z151</strain>
    </source>
</reference>
<dbReference type="Pfam" id="PF14941">
    <property type="entry name" value="OAF_N"/>
    <property type="match status" value="1"/>
</dbReference>
<sequence length="336" mass="37744">MLWVRIALWGLYFILCRSESLVVNIANKGGDVFQEKFYVNSTEDILKLSFEQFDGSIVKLTVDFKAAIQTFRLLILPFRDVSDSVKQELCFVLPLDSGEFISTDAMSKLRQKNPHTIRRPDEDLPPVRSVVDSPITADVLSILPQSVRDLCSSKEAQIFTESGNSSASLPPSVLPCNETTSWKNGCRCSYSLCVVWYPCDLKYCKSEPVAGDAEPVEYRCGIKTCRKCRTFVYPARRKMDCLWNLLSVELVHASTNSFRAALNHTKVAQFTPFMASVVLHLSHIPAYRAPHEIGVLCLYANGLIAVFWSNLNIAQGRWVVFFFGSGLTRQQSISST</sequence>
<organism evidence="5 6">
    <name type="scientific">Hypsibius exemplaris</name>
    <name type="common">Freshwater tardigrade</name>
    <dbReference type="NCBI Taxonomy" id="2072580"/>
    <lineage>
        <taxon>Eukaryota</taxon>
        <taxon>Metazoa</taxon>
        <taxon>Ecdysozoa</taxon>
        <taxon>Tardigrada</taxon>
        <taxon>Eutardigrada</taxon>
        <taxon>Parachela</taxon>
        <taxon>Hypsibioidea</taxon>
        <taxon>Hypsibiidae</taxon>
        <taxon>Hypsibius</taxon>
    </lineage>
</organism>